<dbReference type="Gene3D" id="2.60.40.2810">
    <property type="match status" value="1"/>
</dbReference>
<dbReference type="NCBIfam" id="NF012211">
    <property type="entry name" value="tand_rpt_95"/>
    <property type="match status" value="3"/>
</dbReference>
<evidence type="ECO:0000256" key="1">
    <source>
        <dbReference type="SAM" id="SignalP"/>
    </source>
</evidence>
<keyword evidence="4" id="KW-1185">Reference proteome</keyword>
<name>A0ABV8QMN1_9BACT</name>
<feature type="domain" description="Cadherin-like" evidence="2">
    <location>
        <begin position="944"/>
        <end position="1014"/>
    </location>
</feature>
<keyword evidence="1" id="KW-0732">Signal</keyword>
<protein>
    <submittedName>
        <fullName evidence="3">Beta strand repeat-containing protein</fullName>
    </submittedName>
</protein>
<evidence type="ECO:0000313" key="4">
    <source>
        <dbReference type="Proteomes" id="UP001595907"/>
    </source>
</evidence>
<feature type="signal peptide" evidence="1">
    <location>
        <begin position="1"/>
        <end position="28"/>
    </location>
</feature>
<gene>
    <name evidence="3" type="ORF">ACFOWM_01605</name>
</gene>
<feature type="chain" id="PRO_5045731041" evidence="1">
    <location>
        <begin position="29"/>
        <end position="1770"/>
    </location>
</feature>
<dbReference type="Gene3D" id="2.60.40.3440">
    <property type="match status" value="4"/>
</dbReference>
<feature type="domain" description="Cadherin-like" evidence="2">
    <location>
        <begin position="1246"/>
        <end position="1316"/>
    </location>
</feature>
<evidence type="ECO:0000259" key="2">
    <source>
        <dbReference type="Pfam" id="PF17892"/>
    </source>
</evidence>
<proteinExistence type="predicted"/>
<dbReference type="Proteomes" id="UP001595907">
    <property type="component" value="Unassembled WGS sequence"/>
</dbReference>
<accession>A0ABV8QMN1</accession>
<comment type="caution">
    <text evidence="3">The sequence shown here is derived from an EMBL/GenBank/DDBJ whole genome shotgun (WGS) entry which is preliminary data.</text>
</comment>
<organism evidence="3 4">
    <name type="scientific">Ferruginibacter yonginensis</name>
    <dbReference type="NCBI Taxonomy" id="1310416"/>
    <lineage>
        <taxon>Bacteria</taxon>
        <taxon>Pseudomonadati</taxon>
        <taxon>Bacteroidota</taxon>
        <taxon>Chitinophagia</taxon>
        <taxon>Chitinophagales</taxon>
        <taxon>Chitinophagaceae</taxon>
        <taxon>Ferruginibacter</taxon>
    </lineage>
</organism>
<sequence length="1770" mass="181058">MNCHFTKSILKLTSILILIFTLALTTHAQVSNAPCNTFSPLVSANYSNLTVTSSQFFGDQFSPKANLIDANLTNNASWNFLLAIGSAFVEVKDNNATGANVYPAGTYAGFVVDNNTLLGLFGNVTVSTYLGNTLQESVSGGSLISIGLLSSTGRLGFVTTKNFDRIRFTFGTIGVAGSVSVYYAEVERFCAGATPVCNTNTPLVAPSYPAAIEASHTGLTGITLGTISNETNVVNSNTDDFATIALPVGILASGSIAVKDQITDYPAGYFAGFDVANPTLLSLNLISNITITTYLNGVQRESKAANQLLIGAPLLTAGNRQVVGFVTSQSFDEVRFTVNQVVGVNLGSTEVYNAIIKRFCAGPDLVCNTQTTISEPTYPVFIDVANTGINGVACVGCAVNDASNVIDNNATNYAEIVLTAGVLANGSLAVKDQLTTYPAGTYAGFDIENASLLNANVLGNFTITLLNNGTVVQTGTGSSQLITANTSLLSGTPRSVVGIVSTVAFDEVKVTVANTVSVNLGATRVYSLVLQKGCAGTLTCNSTSLLNTPAFPAVIEGTRTGINTIACVACNIANPINVVTASTTDFARINLTVGVLTSGSISVRDQISVYPAGTTAGFVVRDPNNFLEVNLLSAITITTYLNGVAQESRTAGSLLNIDAILISIGGSSTPRNIGFTTSKPWNEVQITYNNVLGAITYLDVFGAFVGTTNIPFGTPGFNCNYTNPDVNVTYKNVTVTGNVSTNDKVQPGTTYGTAVAVAGVTNPSNDVPTVNADGTYTFTPTAAGVYQFVVPVCNGGVCKNELLTITVLDKNSATNPPTANTDIASTFVNAAVTIKSLANDQPGTTGSALVPSTVVITDLNGAAAGNTPRGGTAVVNTTTGDITYTPATGFVGVDTVRYTVCDNQTPAQCASAFQIITVLPTNAANTTSAADDHISTPAGVAASGNVKTNDTDAEGNTQTVTAQTTTIPGKGTLVLNTNGTYTFTPVAGFTGPVDFAYTTCDNGTPQACASATLHILVKVPENVTAPDVNVTYKNVAVTGNVSTNDKVQPGTTYGTAVVVAGVTNPSNDVPTVNADGTYTFTPSAAGVYQFVVPVCNGSVCKNELLTITVLDKNSATNPPTANTDIASTFVNAAVTIKSLANDQPGTTGSALVPSTAVITDLNGAAAGNTPRGGTAVVNTTTGDITYTPATGFVGVDTVRYTVCDNQTPAQCASAFQIITVLPTNAANTTSAADDHISTPAGVAASGNVKTNDTDAEGDAQTVTAQTTTIAGKGTLVLNADGSYTFTPVAGFTGPVDFAYTTCDNGTPQACASATLHILVKVPENVTAPDVNVTYKNVAVTGNVSTNDKVQPGTTYGTAVAVAGVTNPSNDVPTVIADGTYTFTPSAAGVYQFVVPVCNGGVCKNELLTITVLDPATGSTNPPTANTDVASTKGNNPVTLKTLVNDQPGTTGSALVPSTVVITDLNGAANGNTTNGGTAVVNSTTGDITYTPATGFVGVDTIKYTVCDNQTPAQCASAFQIVTVLPTVAPNSTAAADDHISTASGVVTTGNVKTNDSDPEGNTQTVATQTTTIPGKGTLVLAADGSYIFTPVAGFAGPVDFVYTTCDNGTPQACASATLHILVKPAVPDFTPSNDIDALSFNADGATRDLVVNISEIINQNNNGAVVFRIRKLSAFNITYNTAATTANVFGGSLVNNSDWSFTENASFITCTLKAGVNISGFGVSPVGFTITRKPGIPVNTSQNITVTIIDGSGGDSNNTNNSVVTTITAN</sequence>
<dbReference type="Pfam" id="PF17892">
    <property type="entry name" value="Cadherin_5"/>
    <property type="match status" value="2"/>
</dbReference>
<dbReference type="EMBL" id="JBHSCZ010000001">
    <property type="protein sequence ID" value="MFC4261561.1"/>
    <property type="molecule type" value="Genomic_DNA"/>
</dbReference>
<evidence type="ECO:0000313" key="3">
    <source>
        <dbReference type="EMBL" id="MFC4261561.1"/>
    </source>
</evidence>
<dbReference type="Pfam" id="PF17963">
    <property type="entry name" value="Big_9"/>
    <property type="match status" value="4"/>
</dbReference>
<dbReference type="Gene3D" id="2.60.40.1200">
    <property type="match status" value="1"/>
</dbReference>
<dbReference type="RefSeq" id="WP_379706138.1">
    <property type="nucleotide sequence ID" value="NZ_JBHSCZ010000001.1"/>
</dbReference>
<dbReference type="InterPro" id="IPR041690">
    <property type="entry name" value="Cadherin_5"/>
</dbReference>
<reference evidence="4" key="1">
    <citation type="journal article" date="2019" name="Int. J. Syst. Evol. Microbiol.">
        <title>The Global Catalogue of Microorganisms (GCM) 10K type strain sequencing project: providing services to taxonomists for standard genome sequencing and annotation.</title>
        <authorList>
            <consortium name="The Broad Institute Genomics Platform"/>
            <consortium name="The Broad Institute Genome Sequencing Center for Infectious Disease"/>
            <person name="Wu L."/>
            <person name="Ma J."/>
        </authorList>
    </citation>
    <scope>NUCLEOTIDE SEQUENCE [LARGE SCALE GENOMIC DNA]</scope>
    <source>
        <strain evidence="4">CECT 8289</strain>
    </source>
</reference>